<protein>
    <submittedName>
        <fullName evidence="1">Uncharacterized protein</fullName>
    </submittedName>
</protein>
<reference evidence="1 2" key="1">
    <citation type="submission" date="2016-10" db="EMBL/GenBank/DDBJ databases">
        <authorList>
            <person name="de Groot N.N."/>
        </authorList>
    </citation>
    <scope>NUCLEOTIDE SEQUENCE [LARGE SCALE GENOMIC DNA]</scope>
    <source>
        <strain evidence="1 2">DSM 20678</strain>
    </source>
</reference>
<dbReference type="STRING" id="937334.SAMN05444406_11057"/>
<dbReference type="AlphaFoldDB" id="A0A1I5V9X7"/>
<dbReference type="Proteomes" id="UP000198577">
    <property type="component" value="Unassembled WGS sequence"/>
</dbReference>
<dbReference type="EMBL" id="FOXR01000010">
    <property type="protein sequence ID" value="SFQ04384.1"/>
    <property type="molecule type" value="Genomic_DNA"/>
</dbReference>
<organism evidence="1 2">
    <name type="scientific">Caldicoprobacter faecalis</name>
    <dbReference type="NCBI Taxonomy" id="937334"/>
    <lineage>
        <taxon>Bacteria</taxon>
        <taxon>Bacillati</taxon>
        <taxon>Bacillota</taxon>
        <taxon>Clostridia</taxon>
        <taxon>Caldicoprobacterales</taxon>
        <taxon>Caldicoprobacteraceae</taxon>
        <taxon>Caldicoprobacter</taxon>
    </lineage>
</organism>
<dbReference type="OrthoDB" id="2083896at2"/>
<dbReference type="RefSeq" id="WP_092282248.1">
    <property type="nucleotide sequence ID" value="NZ_FOXR01000010.1"/>
</dbReference>
<accession>A0A1I5V9X7</accession>
<sequence>MARNETVKNDNAVDNSAPGIDAELMSSMKEEVLRAKEENVPMLQAFEAVAKKSGLKVNTIRNYYYRYLHAQLVDNNESGGKRGKVRSLKGVAGKSFTEDEVKNLVMSILIAQAEGESVRSCANRLAGGDPKKMLRLQNKYRNVIASQREYVESLMAEMSQKGMRYFNPYTRQIVDGNSVPVFAEQGAGSKADTRSGTDTQPSGKDSLIGIIGDAVATLSTFDDFSVEGFFKGLKQLVDMAARGREKGDGDELTRLEKAYNELKSKLQELHDFVRQLAGINQRFVDLPDEQKLSALSDYINEVKAWLDTYEKVYKDA</sequence>
<keyword evidence="2" id="KW-1185">Reference proteome</keyword>
<proteinExistence type="predicted"/>
<name>A0A1I5V9X7_9FIRM</name>
<gene>
    <name evidence="1" type="ORF">SAMN05444406_11057</name>
</gene>
<evidence type="ECO:0000313" key="1">
    <source>
        <dbReference type="EMBL" id="SFQ04384.1"/>
    </source>
</evidence>
<evidence type="ECO:0000313" key="2">
    <source>
        <dbReference type="Proteomes" id="UP000198577"/>
    </source>
</evidence>